<keyword evidence="3" id="KW-1185">Reference proteome</keyword>
<accession>Q2RXZ1</accession>
<dbReference type="RefSeq" id="WP_011387952.1">
    <property type="nucleotide sequence ID" value="NC_007643.1"/>
</dbReference>
<organism evidence="2 3">
    <name type="scientific">Rhodospirillum rubrum (strain ATCC 11170 / ATH 1.1.1 / DSM 467 / LMG 4362 / NCIMB 8255 / S1)</name>
    <dbReference type="NCBI Taxonomy" id="269796"/>
    <lineage>
        <taxon>Bacteria</taxon>
        <taxon>Pseudomonadati</taxon>
        <taxon>Pseudomonadota</taxon>
        <taxon>Alphaproteobacteria</taxon>
        <taxon>Rhodospirillales</taxon>
        <taxon>Rhodospirillaceae</taxon>
        <taxon>Rhodospirillum</taxon>
    </lineage>
</organism>
<dbReference type="EMBL" id="CP000230">
    <property type="protein sequence ID" value="ABC21004.1"/>
    <property type="molecule type" value="Genomic_DNA"/>
</dbReference>
<feature type="domain" description="DUF6429" evidence="1">
    <location>
        <begin position="4"/>
        <end position="42"/>
    </location>
</feature>
<reference evidence="2 3" key="1">
    <citation type="journal article" date="2011" name="Stand. Genomic Sci.">
        <title>Complete genome sequence of Rhodospirillum rubrum type strain (S1).</title>
        <authorList>
            <person name="Munk A.C."/>
            <person name="Copeland A."/>
            <person name="Lucas S."/>
            <person name="Lapidus A."/>
            <person name="Del Rio T.G."/>
            <person name="Barry K."/>
            <person name="Detter J.C."/>
            <person name="Hammon N."/>
            <person name="Israni S."/>
            <person name="Pitluck S."/>
            <person name="Brettin T."/>
            <person name="Bruce D."/>
            <person name="Han C."/>
            <person name="Tapia R."/>
            <person name="Gilna P."/>
            <person name="Schmutz J."/>
            <person name="Larimer F."/>
            <person name="Land M."/>
            <person name="Kyrpides N.C."/>
            <person name="Mavromatis K."/>
            <person name="Richardson P."/>
            <person name="Rohde M."/>
            <person name="Goker M."/>
            <person name="Klenk H.P."/>
            <person name="Zhang Y."/>
            <person name="Roberts G.P."/>
            <person name="Reslewic S."/>
            <person name="Schwartz D.C."/>
        </authorList>
    </citation>
    <scope>NUCLEOTIDE SEQUENCE [LARGE SCALE GENOMIC DNA]</scope>
    <source>
        <strain evidence="3">ATCC 11170 / ATH 1.1.1 / DSM 467 / LMG 4362 / NCIMB 8255 / S1</strain>
    </source>
</reference>
<dbReference type="HOGENOM" id="CLU_2864930_0_0_5"/>
<dbReference type="Pfam" id="PF20008">
    <property type="entry name" value="DUF6429"/>
    <property type="match status" value="1"/>
</dbReference>
<evidence type="ECO:0000259" key="1">
    <source>
        <dbReference type="Pfam" id="PF20008"/>
    </source>
</evidence>
<evidence type="ECO:0000313" key="3">
    <source>
        <dbReference type="Proteomes" id="UP000001929"/>
    </source>
</evidence>
<dbReference type="EnsemblBacteria" id="ABC21004">
    <property type="protein sequence ID" value="ABC21004"/>
    <property type="gene ID" value="Rru_A0199"/>
</dbReference>
<evidence type="ECO:0000313" key="2">
    <source>
        <dbReference type="EMBL" id="ABC21004.1"/>
    </source>
</evidence>
<dbReference type="AlphaFoldDB" id="Q2RXZ1"/>
<dbReference type="PhylomeDB" id="Q2RXZ1"/>
<protein>
    <recommendedName>
        <fullName evidence="1">DUF6429 domain-containing protein</fullName>
    </recommendedName>
</protein>
<dbReference type="Proteomes" id="UP000001929">
    <property type="component" value="Chromosome"/>
</dbReference>
<dbReference type="InterPro" id="IPR045489">
    <property type="entry name" value="DUF6429"/>
</dbReference>
<proteinExistence type="predicted"/>
<gene>
    <name evidence="2" type="ordered locus">Rru_A0199</name>
</gene>
<name>Q2RXZ1_RHORT</name>
<sequence>MEIDTDRIDEAVLAVLLLGLHNNDRAWKGFDWQTLNRLHTRGAGLARSGPGCRGFGLWRRNRVG</sequence>
<dbReference type="KEGG" id="rru:Rru_A0199"/>